<protein>
    <recommendedName>
        <fullName evidence="2">histidine kinase</fullName>
        <ecNumber evidence="2">2.7.13.3</ecNumber>
    </recommendedName>
</protein>
<feature type="domain" description="PAC" evidence="9">
    <location>
        <begin position="614"/>
        <end position="666"/>
    </location>
</feature>
<dbReference type="NCBIfam" id="TIGR00229">
    <property type="entry name" value="sensory_box"/>
    <property type="match status" value="8"/>
</dbReference>
<feature type="compositionally biased region" description="Polar residues" evidence="7">
    <location>
        <begin position="34"/>
        <end position="44"/>
    </location>
</feature>
<dbReference type="InterPro" id="IPR000014">
    <property type="entry name" value="PAS"/>
</dbReference>
<dbReference type="PANTHER" id="PTHR43304:SF1">
    <property type="entry name" value="PAC DOMAIN-CONTAINING PROTEIN"/>
    <property type="match status" value="1"/>
</dbReference>
<keyword evidence="11" id="KW-1185">Reference proteome</keyword>
<evidence type="ECO:0000256" key="4">
    <source>
        <dbReference type="ARBA" id="ARBA00022679"/>
    </source>
</evidence>
<evidence type="ECO:0000256" key="6">
    <source>
        <dbReference type="ARBA" id="ARBA00023170"/>
    </source>
</evidence>
<dbReference type="CDD" id="cd00130">
    <property type="entry name" value="PAS"/>
    <property type="match status" value="8"/>
</dbReference>
<dbReference type="SMART" id="SM00086">
    <property type="entry name" value="PAC"/>
    <property type="match status" value="6"/>
</dbReference>
<feature type="domain" description="PAC" evidence="9">
    <location>
        <begin position="269"/>
        <end position="321"/>
    </location>
</feature>
<dbReference type="PRINTS" id="PR01033">
    <property type="entry name" value="PHYTOCHROME"/>
</dbReference>
<dbReference type="SMART" id="SM00091">
    <property type="entry name" value="PAS"/>
    <property type="match status" value="8"/>
</dbReference>
<feature type="domain" description="PAC" evidence="9">
    <location>
        <begin position="149"/>
        <end position="201"/>
    </location>
</feature>
<dbReference type="PROSITE" id="PS50112">
    <property type="entry name" value="PAS"/>
    <property type="match status" value="8"/>
</dbReference>
<keyword evidence="5" id="KW-0418">Kinase</keyword>
<feature type="domain" description="PAS" evidence="8">
    <location>
        <begin position="195"/>
        <end position="266"/>
    </location>
</feature>
<dbReference type="GO" id="GO:0004673">
    <property type="term" value="F:protein histidine kinase activity"/>
    <property type="evidence" value="ECO:0007669"/>
    <property type="project" value="UniProtKB-EC"/>
</dbReference>
<name>A0ABD3NZ60_9STRA</name>
<dbReference type="EMBL" id="JALLAZ020001075">
    <property type="protein sequence ID" value="KAL3781254.1"/>
    <property type="molecule type" value="Genomic_DNA"/>
</dbReference>
<evidence type="ECO:0000256" key="5">
    <source>
        <dbReference type="ARBA" id="ARBA00022777"/>
    </source>
</evidence>
<dbReference type="Pfam" id="PF00989">
    <property type="entry name" value="PAS"/>
    <property type="match status" value="8"/>
</dbReference>
<dbReference type="InterPro" id="IPR052162">
    <property type="entry name" value="Sensor_kinase/Photoreceptor"/>
</dbReference>
<dbReference type="InterPro" id="IPR001294">
    <property type="entry name" value="Phytochrome"/>
</dbReference>
<feature type="domain" description="PAS" evidence="8">
    <location>
        <begin position="882"/>
        <end position="953"/>
    </location>
</feature>
<evidence type="ECO:0000259" key="8">
    <source>
        <dbReference type="PROSITE" id="PS50112"/>
    </source>
</evidence>
<dbReference type="SUPFAM" id="SSF55785">
    <property type="entry name" value="PYP-like sensor domain (PAS domain)"/>
    <property type="match status" value="8"/>
</dbReference>
<feature type="domain" description="PAS" evidence="8">
    <location>
        <begin position="660"/>
        <end position="731"/>
    </location>
</feature>
<evidence type="ECO:0000313" key="10">
    <source>
        <dbReference type="EMBL" id="KAL3781254.1"/>
    </source>
</evidence>
<dbReference type="InterPro" id="IPR000700">
    <property type="entry name" value="PAS-assoc_C"/>
</dbReference>
<comment type="caution">
    <text evidence="10">The sequence shown here is derived from an EMBL/GenBank/DDBJ whole genome shotgun (WGS) entry which is preliminary data.</text>
</comment>
<keyword evidence="6" id="KW-0675">Receptor</keyword>
<keyword evidence="3" id="KW-0597">Phosphoprotein</keyword>
<organism evidence="10 11">
    <name type="scientific">Stephanodiscus triporus</name>
    <dbReference type="NCBI Taxonomy" id="2934178"/>
    <lineage>
        <taxon>Eukaryota</taxon>
        <taxon>Sar</taxon>
        <taxon>Stramenopiles</taxon>
        <taxon>Ochrophyta</taxon>
        <taxon>Bacillariophyta</taxon>
        <taxon>Coscinodiscophyceae</taxon>
        <taxon>Thalassiosirophycidae</taxon>
        <taxon>Stephanodiscales</taxon>
        <taxon>Stephanodiscaceae</taxon>
        <taxon>Stephanodiscus</taxon>
    </lineage>
</organism>
<dbReference type="FunFam" id="3.30.450.20:FF:000011">
    <property type="entry name" value="Hybrid signal transduction histidine kinase"/>
    <property type="match status" value="1"/>
</dbReference>
<comment type="catalytic activity">
    <reaction evidence="1">
        <text>ATP + protein L-histidine = ADP + protein N-phospho-L-histidine.</text>
        <dbReference type="EC" id="2.7.13.3"/>
    </reaction>
</comment>
<feature type="domain" description="PAS" evidence="8">
    <location>
        <begin position="435"/>
        <end position="506"/>
    </location>
</feature>
<dbReference type="Gene3D" id="3.30.450.20">
    <property type="entry name" value="PAS domain"/>
    <property type="match status" value="8"/>
</dbReference>
<dbReference type="PROSITE" id="PS50113">
    <property type="entry name" value="PAC"/>
    <property type="match status" value="6"/>
</dbReference>
<feature type="domain" description="PAC" evidence="9">
    <location>
        <begin position="389"/>
        <end position="441"/>
    </location>
</feature>
<evidence type="ECO:0000256" key="2">
    <source>
        <dbReference type="ARBA" id="ARBA00012438"/>
    </source>
</evidence>
<feature type="domain" description="PAS" evidence="8">
    <location>
        <begin position="80"/>
        <end position="146"/>
    </location>
</feature>
<dbReference type="InterPro" id="IPR035965">
    <property type="entry name" value="PAS-like_dom_sf"/>
</dbReference>
<dbReference type="EC" id="2.7.13.3" evidence="2"/>
<evidence type="ECO:0000259" key="9">
    <source>
        <dbReference type="PROSITE" id="PS50113"/>
    </source>
</evidence>
<feature type="domain" description="PAS" evidence="8">
    <location>
        <begin position="540"/>
        <end position="611"/>
    </location>
</feature>
<dbReference type="AlphaFoldDB" id="A0ABD3NZ60"/>
<dbReference type="InterPro" id="IPR001610">
    <property type="entry name" value="PAC"/>
</dbReference>
<dbReference type="InterPro" id="IPR013767">
    <property type="entry name" value="PAS_fold"/>
</dbReference>
<feature type="region of interest" description="Disordered" evidence="7">
    <location>
        <begin position="1"/>
        <end position="79"/>
    </location>
</feature>
<feature type="domain" description="PAC" evidence="9">
    <location>
        <begin position="956"/>
        <end position="1008"/>
    </location>
</feature>
<evidence type="ECO:0000256" key="1">
    <source>
        <dbReference type="ARBA" id="ARBA00000085"/>
    </source>
</evidence>
<gene>
    <name evidence="10" type="ORF">ACHAW5_003421</name>
</gene>
<keyword evidence="4" id="KW-0808">Transferase</keyword>
<proteinExistence type="predicted"/>
<accession>A0ABD3NZ60</accession>
<evidence type="ECO:0000256" key="3">
    <source>
        <dbReference type="ARBA" id="ARBA00022553"/>
    </source>
</evidence>
<evidence type="ECO:0000256" key="7">
    <source>
        <dbReference type="SAM" id="MobiDB-lite"/>
    </source>
</evidence>
<feature type="domain" description="PAS" evidence="8">
    <location>
        <begin position="315"/>
        <end position="386"/>
    </location>
</feature>
<evidence type="ECO:0000313" key="11">
    <source>
        <dbReference type="Proteomes" id="UP001530315"/>
    </source>
</evidence>
<feature type="domain" description="PAC" evidence="9">
    <location>
        <begin position="819"/>
        <end position="871"/>
    </location>
</feature>
<dbReference type="Proteomes" id="UP001530315">
    <property type="component" value="Unassembled WGS sequence"/>
</dbReference>
<reference evidence="10 11" key="1">
    <citation type="submission" date="2024-10" db="EMBL/GenBank/DDBJ databases">
        <title>Updated reference genomes for cyclostephanoid diatoms.</title>
        <authorList>
            <person name="Roberts W.R."/>
            <person name="Alverson A.J."/>
        </authorList>
    </citation>
    <scope>NUCLEOTIDE SEQUENCE [LARGE SCALE GENOMIC DNA]</scope>
    <source>
        <strain evidence="10 11">AJA276-08</strain>
    </source>
</reference>
<dbReference type="PANTHER" id="PTHR43304">
    <property type="entry name" value="PHYTOCHROME-LIKE PROTEIN CPH1"/>
    <property type="match status" value="1"/>
</dbReference>
<sequence length="1071" mass="117482">MIAPTTRGRPPLQSSMSMSRSASEESDLARDRYTSGNEARATSPSSNGNGNGNGLNKSGNGAGTGHSSRESDGNQSIDSRSLIDSANAPIFGVDSHGRVNVWNKCAMRIVGYTPEEVMGKNLVTEFISKDYQASVGMVIDRALRGDETANYEFPLMTKEGARIEILLNATARRNRDGKIIGVVGIGQDITGRIAQEREYTRLIDTANAPIFGVDTHCAVNVWNQCAIQLVGYPSEEVMGKNLVTEFITDEFMEDVQAVLDRALRGEETANFQFPLMTKSGARLEVLLNATTRRDEQGNIIGVVGIGQDITGRLAQEREYTRLIDTANAPIFGVNTLGRVNVWNKCASRLIGYSAEEVMGHSLVQEFITNDYQASVQAVLDKALAGDETDNFEFPLITKAGAHIEVLLNATTRRDEQGTVIGVVGIGQDITARLAQEREYSKLIDTANAPIFGVDNLGRVNVWNKNAYKLVGYPPEEVMGKNLVQEFITDEFKTAVQAVLDQALHGEETANFEFPLMTKGGQGNIIGVVGIGQDITGRLAQEREYSRLIDTANAPIFGVDTLGRVNVWNKCASRLIGYSTEEVMGRSLVQDFITDDFKTAVQSVLDQALAGDETDNFEFPLITKSGYRIEVLLNATSRRDEQGNVIGMVGIGQDITARLSQEREYSKLIDTANAPIFGVDTQGAVNVWNQCAMRLVGYSAEEVMGKILVKEFITDEFKTAVQAVLDQALHGEETANFQFPLMTKGGEREYSRLIDTANAPIFGVDTLGRVNVWNECASRLIGYSTQEVMGRSLVQDFITDDFKTAVQAVLDKALAGDETDNFEFPLITKSGYRMEVLLNATSRRDEQGNVIGMVGIGQDITARLSQEREYSKLIDSANAPIFGEREYSRLIDTANAPIFGVDTFGRVNVWNKCAMRLIGYSTEEVMGRSLVQDFITDDFKTPVQTVLDQALAGDETDNFEFPLITKSGARIEVLLNATSRRDEQGNVIGMVGIGQDITARLSQEREYSKLIDSANAPIFGAVDLALIEDSGENGLRELPTRVRELTDHQRLVCQHAVDTLNDMLDVSICLTC</sequence>
<feature type="domain" description="PAS" evidence="8">
    <location>
        <begin position="745"/>
        <end position="816"/>
    </location>
</feature>